<feature type="compositionally biased region" description="Low complexity" evidence="2">
    <location>
        <begin position="729"/>
        <end position="743"/>
    </location>
</feature>
<keyword evidence="1" id="KW-0732">Signal</keyword>
<evidence type="ECO:0000256" key="3">
    <source>
        <dbReference type="SAM" id="Phobius"/>
    </source>
</evidence>
<feature type="transmembrane region" description="Helical" evidence="3">
    <location>
        <begin position="785"/>
        <end position="805"/>
    </location>
</feature>
<sequence>MKTKKNNKLIFISKTRQILTLVALVGLIGNSVLSGMAALATTLSPDVEIRTEVESPLLDIKNQELLGKSEEKDIEKSGVIKGEEIDDSNVLESTFSTHSEVATEEIPSQTLEADLETNNSEAVPTQAMTVWGEVNAVWDSNSATLTLLSGTITEPTALGNLSRNQVRRIVFEGKVNVGASGSLANIFMNMTVLETIDNLTYLDTSGVTNMSQMFRSTPQLASAELSSLDTRAVTTMLGMFQGAGFEKIDLSSFVTDKVINMSSMFQGSNLKHIDVSSFNTSRVTTMRDMFGYTHNLIDIEGLNGFDTQSVTSMYGMFWFANRLKSLDLSHFKTENVRNMSYMFASAHNLTYLNLANFKTDEVQDMSSMFGGTWGLDYLDLSHFDTSAVTDMNHMFTGSQIAKLDIDKENFDTSSVTDMSLMFAHTRNLERLDLSGFDTRAVTNMEEMFWMATSLTELELSSFETPALTRMTSMFTDASALKRLDISSFDTMNVAINNRRSLFQGLTSLVEIHLGANTNIINSALPNETTTPGFLNSWKRELQRKQVGWISSQDLMVLSENSDQAAGIWRRVPYQTMVEVKNSSLFVGESWEAKDNFISATNRFGEDVEFDQVTVEGDVDTDKAGTYKVTYAYDGVEATAEIVVKAIQTSVQVKDSSIFVGETWEAQDNFISATDRYGELVPFDRINVTGTVEIETAGTYKVTYAYDGVEEMARVTVKDRGSNGNGAPDGGESNNEGTESNNGNGTNGTGTSGEDDDKRERPHYSDNNEDEHKQTSTDNLPSTGELGGGFGVLGLANLILAITLWLKQRKV</sequence>
<reference evidence="5" key="1">
    <citation type="submission" date="2022-06" db="EMBL/GenBank/DDBJ databases">
        <title>Lactococcus from bovine mastitis in China.</title>
        <authorList>
            <person name="Lin Y."/>
            <person name="Han B."/>
        </authorList>
    </citation>
    <scope>NUCLEOTIDE SEQUENCE</scope>
    <source>
        <strain evidence="5">Ningxia-I-26</strain>
    </source>
</reference>
<feature type="compositionally biased region" description="Basic and acidic residues" evidence="2">
    <location>
        <begin position="755"/>
        <end position="774"/>
    </location>
</feature>
<dbReference type="Pfam" id="PF03382">
    <property type="entry name" value="DUF285"/>
    <property type="match status" value="2"/>
</dbReference>
<evidence type="ECO:0000256" key="1">
    <source>
        <dbReference type="ARBA" id="ARBA00022729"/>
    </source>
</evidence>
<feature type="region of interest" description="Disordered" evidence="2">
    <location>
        <begin position="718"/>
        <end position="782"/>
    </location>
</feature>
<feature type="domain" description="Ig-like" evidence="4">
    <location>
        <begin position="577"/>
        <end position="643"/>
    </location>
</feature>
<protein>
    <submittedName>
        <fullName evidence="5">BspA family leucine-rich repeat surface protein</fullName>
    </submittedName>
</protein>
<accession>A0A9X4NZJ7</accession>
<dbReference type="InterPro" id="IPR022038">
    <property type="entry name" value="Ig-like_bact"/>
</dbReference>
<evidence type="ECO:0000256" key="2">
    <source>
        <dbReference type="SAM" id="MobiDB-lite"/>
    </source>
</evidence>
<evidence type="ECO:0000313" key="6">
    <source>
        <dbReference type="Proteomes" id="UP001153199"/>
    </source>
</evidence>
<dbReference type="PANTHER" id="PTHR24373:SF275">
    <property type="entry name" value="TIR DOMAIN-CONTAINING PROTEIN"/>
    <property type="match status" value="1"/>
</dbReference>
<dbReference type="Pfam" id="PF07523">
    <property type="entry name" value="Big_3"/>
    <property type="match status" value="2"/>
</dbReference>
<dbReference type="NCBIfam" id="TIGR02167">
    <property type="entry name" value="Liste_lipo_26"/>
    <property type="match status" value="7"/>
</dbReference>
<dbReference type="InterPro" id="IPR050328">
    <property type="entry name" value="Dev_Immune_Receptor"/>
</dbReference>
<dbReference type="PANTHER" id="PTHR24373">
    <property type="entry name" value="SLIT RELATED LEUCINE-RICH REPEAT NEURONAL PROTEIN"/>
    <property type="match status" value="1"/>
</dbReference>
<dbReference type="AlphaFoldDB" id="A0A9X4NZJ7"/>
<dbReference type="Gene3D" id="2.60.40.10">
    <property type="entry name" value="Immunoglobulins"/>
    <property type="match status" value="2"/>
</dbReference>
<evidence type="ECO:0000313" key="5">
    <source>
        <dbReference type="EMBL" id="MDG6145816.1"/>
    </source>
</evidence>
<dbReference type="InterPro" id="IPR013783">
    <property type="entry name" value="Ig-like_fold"/>
</dbReference>
<keyword evidence="3" id="KW-0472">Membrane</keyword>
<gene>
    <name evidence="5" type="ORF">NF717_09175</name>
</gene>
<dbReference type="EMBL" id="JAMWFV010000015">
    <property type="protein sequence ID" value="MDG6145816.1"/>
    <property type="molecule type" value="Genomic_DNA"/>
</dbReference>
<dbReference type="InterPro" id="IPR011889">
    <property type="entry name" value="Liste_lipo_26"/>
</dbReference>
<name>A0A9X4NZJ7_9LACT</name>
<dbReference type="RefSeq" id="WP_279366360.1">
    <property type="nucleotide sequence ID" value="NZ_JAMWFV010000015.1"/>
</dbReference>
<proteinExistence type="predicted"/>
<organism evidence="5 6">
    <name type="scientific">Lactococcus formosensis</name>
    <dbReference type="NCBI Taxonomy" id="1281486"/>
    <lineage>
        <taxon>Bacteria</taxon>
        <taxon>Bacillati</taxon>
        <taxon>Bacillota</taxon>
        <taxon>Bacilli</taxon>
        <taxon>Lactobacillales</taxon>
        <taxon>Streptococcaceae</taxon>
        <taxon>Lactococcus</taxon>
    </lineage>
</organism>
<evidence type="ECO:0000259" key="4">
    <source>
        <dbReference type="Pfam" id="PF07523"/>
    </source>
</evidence>
<keyword evidence="6" id="KW-1185">Reference proteome</keyword>
<dbReference type="Gene3D" id="3.80.10.10">
    <property type="entry name" value="Ribonuclease Inhibitor"/>
    <property type="match status" value="2"/>
</dbReference>
<dbReference type="InterPro" id="IPR005046">
    <property type="entry name" value="DUF285"/>
</dbReference>
<keyword evidence="3" id="KW-0812">Transmembrane</keyword>
<feature type="domain" description="Ig-like" evidence="4">
    <location>
        <begin position="650"/>
        <end position="716"/>
    </location>
</feature>
<dbReference type="SUPFAM" id="SSF52058">
    <property type="entry name" value="L domain-like"/>
    <property type="match status" value="1"/>
</dbReference>
<dbReference type="InterPro" id="IPR032675">
    <property type="entry name" value="LRR_dom_sf"/>
</dbReference>
<dbReference type="Proteomes" id="UP001153199">
    <property type="component" value="Unassembled WGS sequence"/>
</dbReference>
<comment type="caution">
    <text evidence="5">The sequence shown here is derived from an EMBL/GenBank/DDBJ whole genome shotgun (WGS) entry which is preliminary data.</text>
</comment>
<keyword evidence="3" id="KW-1133">Transmembrane helix</keyword>